<feature type="signal peptide" evidence="1">
    <location>
        <begin position="1"/>
        <end position="17"/>
    </location>
</feature>
<dbReference type="InterPro" id="IPR016187">
    <property type="entry name" value="CTDL_fold"/>
</dbReference>
<dbReference type="Gene3D" id="3.10.100.10">
    <property type="entry name" value="Mannose-Binding Protein A, subunit A"/>
    <property type="match status" value="1"/>
</dbReference>
<dbReference type="PROSITE" id="PS50041">
    <property type="entry name" value="C_TYPE_LECTIN_2"/>
    <property type="match status" value="1"/>
</dbReference>
<dbReference type="InterPro" id="IPR050111">
    <property type="entry name" value="C-type_lectin/snaclec_domain"/>
</dbReference>
<dbReference type="AlphaFoldDB" id="A0A6P4ZP50"/>
<dbReference type="InterPro" id="IPR001304">
    <property type="entry name" value="C-type_lectin-like"/>
</dbReference>
<sequence>MIVFISIAAILVPYVLPGMKETYESTDDAGMVTSGKLEDPTTQWPMTVFDFMANSSEIGTLTSPYLPSGWETGESPTGSTGTAETSPFPVTSLHITVTGGKCQRGWSEYNNHCYKLVDDKVNWLEANSRCKRLGANLASILNHGETYFIKSLRPKAARVWIGLHKVGKQWKWSDGSLLRYKNWRRGEPNNLKGREKCAFVYLKTVRRNYIGPKKKRGLWNDSNCCIKIFFLCKIPKKQ</sequence>
<dbReference type="RefSeq" id="XP_019642950.1">
    <property type="nucleotide sequence ID" value="XM_019787391.1"/>
</dbReference>
<feature type="domain" description="C-type lectin" evidence="2">
    <location>
        <begin position="109"/>
        <end position="233"/>
    </location>
</feature>
<keyword evidence="3" id="KW-1185">Reference proteome</keyword>
<name>A0A6P4ZP50_BRABE</name>
<dbReference type="CDD" id="cd00037">
    <property type="entry name" value="CLECT"/>
    <property type="match status" value="1"/>
</dbReference>
<evidence type="ECO:0000259" key="2">
    <source>
        <dbReference type="PROSITE" id="PS50041"/>
    </source>
</evidence>
<reference evidence="4" key="1">
    <citation type="submission" date="2025-08" db="UniProtKB">
        <authorList>
            <consortium name="RefSeq"/>
        </authorList>
    </citation>
    <scope>IDENTIFICATION</scope>
    <source>
        <tissue evidence="4">Gonad</tissue>
    </source>
</reference>
<evidence type="ECO:0000256" key="1">
    <source>
        <dbReference type="SAM" id="SignalP"/>
    </source>
</evidence>
<dbReference type="PANTHER" id="PTHR22803">
    <property type="entry name" value="MANNOSE, PHOSPHOLIPASE, LECTIN RECEPTOR RELATED"/>
    <property type="match status" value="1"/>
</dbReference>
<dbReference type="InterPro" id="IPR016186">
    <property type="entry name" value="C-type_lectin-like/link_sf"/>
</dbReference>
<proteinExistence type="predicted"/>
<dbReference type="SMART" id="SM00034">
    <property type="entry name" value="CLECT"/>
    <property type="match status" value="1"/>
</dbReference>
<keyword evidence="1" id="KW-0732">Signal</keyword>
<dbReference type="FunFam" id="3.10.100.10:FF:000094">
    <property type="entry name" value="Uncharacterized protein"/>
    <property type="match status" value="1"/>
</dbReference>
<dbReference type="Proteomes" id="UP000515135">
    <property type="component" value="Unplaced"/>
</dbReference>
<evidence type="ECO:0000313" key="4">
    <source>
        <dbReference type="RefSeq" id="XP_019642950.1"/>
    </source>
</evidence>
<accession>A0A6P4ZP50</accession>
<evidence type="ECO:0000313" key="3">
    <source>
        <dbReference type="Proteomes" id="UP000515135"/>
    </source>
</evidence>
<organism evidence="3 4">
    <name type="scientific">Branchiostoma belcheri</name>
    <name type="common">Amphioxus</name>
    <dbReference type="NCBI Taxonomy" id="7741"/>
    <lineage>
        <taxon>Eukaryota</taxon>
        <taxon>Metazoa</taxon>
        <taxon>Chordata</taxon>
        <taxon>Cephalochordata</taxon>
        <taxon>Leptocardii</taxon>
        <taxon>Amphioxiformes</taxon>
        <taxon>Branchiostomatidae</taxon>
        <taxon>Branchiostoma</taxon>
    </lineage>
</organism>
<dbReference type="KEGG" id="bbel:109484162"/>
<dbReference type="Pfam" id="PF00059">
    <property type="entry name" value="Lectin_C"/>
    <property type="match status" value="1"/>
</dbReference>
<dbReference type="GeneID" id="109484162"/>
<protein>
    <submittedName>
        <fullName evidence="4">Lithostathine-like</fullName>
    </submittedName>
</protein>
<feature type="chain" id="PRO_5028394468" evidence="1">
    <location>
        <begin position="18"/>
        <end position="238"/>
    </location>
</feature>
<dbReference type="SUPFAM" id="SSF56436">
    <property type="entry name" value="C-type lectin-like"/>
    <property type="match status" value="1"/>
</dbReference>
<dbReference type="OrthoDB" id="7357196at2759"/>
<gene>
    <name evidence="4" type="primary">LOC109484162</name>
</gene>